<comment type="caution">
    <text evidence="3">The sequence shown here is derived from an EMBL/GenBank/DDBJ whole genome shotgun (WGS) entry which is preliminary data.</text>
</comment>
<dbReference type="Pfam" id="PF02517">
    <property type="entry name" value="Rce1-like"/>
    <property type="match status" value="1"/>
</dbReference>
<dbReference type="PANTHER" id="PTHR39430">
    <property type="entry name" value="MEMBRANE-ASSOCIATED PROTEASE-RELATED"/>
    <property type="match status" value="1"/>
</dbReference>
<dbReference type="GO" id="GO:0008237">
    <property type="term" value="F:metallopeptidase activity"/>
    <property type="evidence" value="ECO:0007669"/>
    <property type="project" value="UniProtKB-KW"/>
</dbReference>
<keyword evidence="1" id="KW-0812">Transmembrane</keyword>
<evidence type="ECO:0000313" key="3">
    <source>
        <dbReference type="EMBL" id="MFC5447921.1"/>
    </source>
</evidence>
<evidence type="ECO:0000259" key="2">
    <source>
        <dbReference type="Pfam" id="PF02517"/>
    </source>
</evidence>
<protein>
    <submittedName>
        <fullName evidence="3">CPBP family intramembrane metalloprotease</fullName>
    </submittedName>
</protein>
<dbReference type="PANTHER" id="PTHR39430:SF1">
    <property type="entry name" value="PROTEASE"/>
    <property type="match status" value="1"/>
</dbReference>
<name>A0ABW0K4D7_9BACL</name>
<keyword evidence="1" id="KW-0472">Membrane</keyword>
<dbReference type="Proteomes" id="UP001596044">
    <property type="component" value="Unassembled WGS sequence"/>
</dbReference>
<keyword evidence="4" id="KW-1185">Reference proteome</keyword>
<accession>A0ABW0K4D7</accession>
<dbReference type="InterPro" id="IPR003675">
    <property type="entry name" value="Rce1/LyrA-like_dom"/>
</dbReference>
<reference evidence="4" key="1">
    <citation type="journal article" date="2019" name="Int. J. Syst. Evol. Microbiol.">
        <title>The Global Catalogue of Microorganisms (GCM) 10K type strain sequencing project: providing services to taxonomists for standard genome sequencing and annotation.</title>
        <authorList>
            <consortium name="The Broad Institute Genomics Platform"/>
            <consortium name="The Broad Institute Genome Sequencing Center for Infectious Disease"/>
            <person name="Wu L."/>
            <person name="Ma J."/>
        </authorList>
    </citation>
    <scope>NUCLEOTIDE SEQUENCE [LARGE SCALE GENOMIC DNA]</scope>
    <source>
        <strain evidence="4">KACC 11904</strain>
    </source>
</reference>
<feature type="transmembrane region" description="Helical" evidence="1">
    <location>
        <begin position="114"/>
        <end position="132"/>
    </location>
</feature>
<evidence type="ECO:0000313" key="4">
    <source>
        <dbReference type="Proteomes" id="UP001596044"/>
    </source>
</evidence>
<sequence length="281" mass="30479">MLMIVIITIILSVAAAVIAVLRQPALEVSIHAVASDPFFVKAALWAQMIGFIAGVWLAFAIFERKKGWFMGFRDHRFARHIAEGIAAGALFITLSCAFIWALGGVKLSTVPLHAAIAQEMIWGFLLFIAVAVNEEMFARGYLQGLIRARFGVVAGVTVSTIFFAFLHSFNPGMWTTPLPIMNLLLAGLLFGVSRELSGSLWMPIGMHLSWNFLQGNVYGFDVSGTQVASLLSIEQTGPAILSGGSFGAEGSLATTIVLLLGIGMITMYHKKYPLKERNVLT</sequence>
<keyword evidence="3" id="KW-0645">Protease</keyword>
<dbReference type="EMBL" id="JBHSMJ010000009">
    <property type="protein sequence ID" value="MFC5447921.1"/>
    <property type="molecule type" value="Genomic_DNA"/>
</dbReference>
<proteinExistence type="predicted"/>
<organism evidence="3 4">
    <name type="scientific">Paenibacillus aestuarii</name>
    <dbReference type="NCBI Taxonomy" id="516965"/>
    <lineage>
        <taxon>Bacteria</taxon>
        <taxon>Bacillati</taxon>
        <taxon>Bacillota</taxon>
        <taxon>Bacilli</taxon>
        <taxon>Bacillales</taxon>
        <taxon>Paenibacillaceae</taxon>
        <taxon>Paenibacillus</taxon>
    </lineage>
</organism>
<feature type="transmembrane region" description="Helical" evidence="1">
    <location>
        <begin position="144"/>
        <end position="166"/>
    </location>
</feature>
<keyword evidence="3" id="KW-0482">Metalloprotease</keyword>
<feature type="transmembrane region" description="Helical" evidence="1">
    <location>
        <begin position="43"/>
        <end position="62"/>
    </location>
</feature>
<feature type="transmembrane region" description="Helical" evidence="1">
    <location>
        <begin position="82"/>
        <end position="102"/>
    </location>
</feature>
<dbReference type="RefSeq" id="WP_270885848.1">
    <property type="nucleotide sequence ID" value="NZ_JAQFVF010000092.1"/>
</dbReference>
<feature type="domain" description="CAAX prenyl protease 2/Lysostaphin resistance protein A-like" evidence="2">
    <location>
        <begin position="119"/>
        <end position="213"/>
    </location>
</feature>
<evidence type="ECO:0000256" key="1">
    <source>
        <dbReference type="SAM" id="Phobius"/>
    </source>
</evidence>
<keyword evidence="3" id="KW-0378">Hydrolase</keyword>
<keyword evidence="1" id="KW-1133">Transmembrane helix</keyword>
<gene>
    <name evidence="3" type="ORF">ACFPOG_06600</name>
</gene>
<feature type="transmembrane region" description="Helical" evidence="1">
    <location>
        <begin position="240"/>
        <end position="268"/>
    </location>
</feature>